<dbReference type="OrthoDB" id="5415578at2759"/>
<evidence type="ECO:0000313" key="2">
    <source>
        <dbReference type="EMBL" id="RVD88923.1"/>
    </source>
</evidence>
<gene>
    <name evidence="2" type="ORF">DFL_003087</name>
</gene>
<dbReference type="AlphaFoldDB" id="A0A437ACD5"/>
<name>A0A437ACD5_ARTFL</name>
<protein>
    <submittedName>
        <fullName evidence="2">Uncharacterized protein</fullName>
    </submittedName>
</protein>
<comment type="caution">
    <text evidence="2">The sequence shown here is derived from an EMBL/GenBank/DDBJ whole genome shotgun (WGS) entry which is preliminary data.</text>
</comment>
<dbReference type="VEuPathDB" id="FungiDB:DFL_003087"/>
<feature type="region of interest" description="Disordered" evidence="1">
    <location>
        <begin position="57"/>
        <end position="91"/>
    </location>
</feature>
<accession>A0A437ACD5</accession>
<dbReference type="EMBL" id="SAEB01000003">
    <property type="protein sequence ID" value="RVD88923.1"/>
    <property type="molecule type" value="Genomic_DNA"/>
</dbReference>
<keyword evidence="3" id="KW-1185">Reference proteome</keyword>
<dbReference type="RefSeq" id="XP_067494467.1">
    <property type="nucleotide sequence ID" value="XM_067631974.1"/>
</dbReference>
<organism evidence="2 3">
    <name type="scientific">Arthrobotrys flagrans</name>
    <name type="common">Nematode-trapping fungus</name>
    <name type="synonym">Trichothecium flagrans</name>
    <dbReference type="NCBI Taxonomy" id="97331"/>
    <lineage>
        <taxon>Eukaryota</taxon>
        <taxon>Fungi</taxon>
        <taxon>Dikarya</taxon>
        <taxon>Ascomycota</taxon>
        <taxon>Pezizomycotina</taxon>
        <taxon>Orbiliomycetes</taxon>
        <taxon>Orbiliales</taxon>
        <taxon>Orbiliaceae</taxon>
        <taxon>Arthrobotrys</taxon>
    </lineage>
</organism>
<feature type="region of interest" description="Disordered" evidence="1">
    <location>
        <begin position="113"/>
        <end position="158"/>
    </location>
</feature>
<feature type="compositionally biased region" description="Basic and acidic residues" evidence="1">
    <location>
        <begin position="140"/>
        <end position="158"/>
    </location>
</feature>
<dbReference type="Proteomes" id="UP000283090">
    <property type="component" value="Unassembled WGS sequence"/>
</dbReference>
<sequence length="158" mass="17983">MATRNGVSTGIVDNASTLHALDRNRRMASQPAARETTDFANQLDDHTWDVLDRIRDTPETRPPQLAPRGQSTPNFNFQPLPPLITNFGDNNYTQASNRETVYNKTINEPVIKDSHIKSPFTNNPTIYKPVMTDPVPQQPDDQKSSYEEPDDHLQQRLR</sequence>
<reference evidence="2 3" key="1">
    <citation type="submission" date="2019-01" db="EMBL/GenBank/DDBJ databases">
        <title>Intercellular communication is required for trap formation in the nematode-trapping fungus Duddingtonia flagrans.</title>
        <authorList>
            <person name="Youssar L."/>
            <person name="Wernet V."/>
            <person name="Hensel N."/>
            <person name="Hildebrandt H.-G."/>
            <person name="Fischer R."/>
        </authorList>
    </citation>
    <scope>NUCLEOTIDE SEQUENCE [LARGE SCALE GENOMIC DNA]</scope>
    <source>
        <strain evidence="2 3">CBS H-5679</strain>
    </source>
</reference>
<evidence type="ECO:0000313" key="3">
    <source>
        <dbReference type="Proteomes" id="UP000283090"/>
    </source>
</evidence>
<proteinExistence type="predicted"/>
<dbReference type="GeneID" id="93585398"/>
<evidence type="ECO:0000256" key="1">
    <source>
        <dbReference type="SAM" id="MobiDB-lite"/>
    </source>
</evidence>